<keyword evidence="2" id="KW-1185">Reference proteome</keyword>
<sequence length="67" mass="7098">MPPAAGDVDFPAIRSHMCTHISRTTFLSPCSSTRAALLIFSGTGGRGRDIPDLLSYALLIEMGSETS</sequence>
<protein>
    <submittedName>
        <fullName evidence="1">Uncharacterized protein</fullName>
    </submittedName>
</protein>
<name>K3Y470_SETIT</name>
<proteinExistence type="predicted"/>
<accession>K3Y470</accession>
<reference evidence="2" key="1">
    <citation type="journal article" date="2012" name="Nat. Biotechnol.">
        <title>Reference genome sequence of the model plant Setaria.</title>
        <authorList>
            <person name="Bennetzen J.L."/>
            <person name="Schmutz J."/>
            <person name="Wang H."/>
            <person name="Percifield R."/>
            <person name="Hawkins J."/>
            <person name="Pontaroli A.C."/>
            <person name="Estep M."/>
            <person name="Feng L."/>
            <person name="Vaughn J.N."/>
            <person name="Grimwood J."/>
            <person name="Jenkins J."/>
            <person name="Barry K."/>
            <person name="Lindquist E."/>
            <person name="Hellsten U."/>
            <person name="Deshpande S."/>
            <person name="Wang X."/>
            <person name="Wu X."/>
            <person name="Mitros T."/>
            <person name="Triplett J."/>
            <person name="Yang X."/>
            <person name="Ye C.Y."/>
            <person name="Mauro-Herrera M."/>
            <person name="Wang L."/>
            <person name="Li P."/>
            <person name="Sharma M."/>
            <person name="Sharma R."/>
            <person name="Ronald P.C."/>
            <person name="Panaud O."/>
            <person name="Kellogg E.A."/>
            <person name="Brutnell T.P."/>
            <person name="Doust A.N."/>
            <person name="Tuskan G.A."/>
            <person name="Rokhsar D."/>
            <person name="Devos K.M."/>
        </authorList>
    </citation>
    <scope>NUCLEOTIDE SEQUENCE [LARGE SCALE GENOMIC DNA]</scope>
    <source>
        <strain evidence="2">cv. Yugu1</strain>
    </source>
</reference>
<organism evidence="1 2">
    <name type="scientific">Setaria italica</name>
    <name type="common">Foxtail millet</name>
    <name type="synonym">Panicum italicum</name>
    <dbReference type="NCBI Taxonomy" id="4555"/>
    <lineage>
        <taxon>Eukaryota</taxon>
        <taxon>Viridiplantae</taxon>
        <taxon>Streptophyta</taxon>
        <taxon>Embryophyta</taxon>
        <taxon>Tracheophyta</taxon>
        <taxon>Spermatophyta</taxon>
        <taxon>Magnoliopsida</taxon>
        <taxon>Liliopsida</taxon>
        <taxon>Poales</taxon>
        <taxon>Poaceae</taxon>
        <taxon>PACMAD clade</taxon>
        <taxon>Panicoideae</taxon>
        <taxon>Panicodae</taxon>
        <taxon>Paniceae</taxon>
        <taxon>Cenchrinae</taxon>
        <taxon>Setaria</taxon>
    </lineage>
</organism>
<dbReference type="EMBL" id="AGNK02002703">
    <property type="status" value="NOT_ANNOTATED_CDS"/>
    <property type="molecule type" value="Genomic_DNA"/>
</dbReference>
<dbReference type="AlphaFoldDB" id="K3Y470"/>
<evidence type="ECO:0000313" key="1">
    <source>
        <dbReference type="EnsemblPlants" id="KQL12173"/>
    </source>
</evidence>
<dbReference type="HOGENOM" id="CLU_2817299_0_0_1"/>
<dbReference type="Gramene" id="KQL12173">
    <property type="protein sequence ID" value="KQL12173"/>
    <property type="gene ID" value="SETIT_009008mg"/>
</dbReference>
<dbReference type="InParanoid" id="K3Y470"/>
<evidence type="ECO:0000313" key="2">
    <source>
        <dbReference type="Proteomes" id="UP000004995"/>
    </source>
</evidence>
<dbReference type="Proteomes" id="UP000004995">
    <property type="component" value="Unassembled WGS sequence"/>
</dbReference>
<reference evidence="1" key="2">
    <citation type="submission" date="2018-08" db="UniProtKB">
        <authorList>
            <consortium name="EnsemblPlants"/>
        </authorList>
    </citation>
    <scope>IDENTIFICATION</scope>
    <source>
        <strain evidence="1">Yugu1</strain>
    </source>
</reference>
<dbReference type="EnsemblPlants" id="KQL12173">
    <property type="protein sequence ID" value="KQL12173"/>
    <property type="gene ID" value="SETIT_009008mg"/>
</dbReference>